<comment type="caution">
    <text evidence="1">The sequence shown here is derived from an EMBL/GenBank/DDBJ whole genome shotgun (WGS) entry which is preliminary data.</text>
</comment>
<organism evidence="1 2">
    <name type="scientific">Clostridium tagluense</name>
    <dbReference type="NCBI Taxonomy" id="360422"/>
    <lineage>
        <taxon>Bacteria</taxon>
        <taxon>Bacillati</taxon>
        <taxon>Bacillota</taxon>
        <taxon>Clostridia</taxon>
        <taxon>Eubacteriales</taxon>
        <taxon>Clostridiaceae</taxon>
        <taxon>Clostridium</taxon>
    </lineage>
</organism>
<dbReference type="Proteomes" id="UP000287872">
    <property type="component" value="Unassembled WGS sequence"/>
</dbReference>
<evidence type="ECO:0000313" key="2">
    <source>
        <dbReference type="Proteomes" id="UP000287872"/>
    </source>
</evidence>
<accession>A0A401UI68</accession>
<dbReference type="RefSeq" id="WP_124998313.1">
    <property type="nucleotide sequence ID" value="NZ_BHYK01000003.1"/>
</dbReference>
<sequence>MKKIFLGGSVTGTNPLYGWRGKLIPMLQIEYFNPVVKNWNEKAIKEEYRQKNDVCNLGLFVITPDMDGYFSIAEAIDFSNKKPNGAIFCVINETFENNKKFDSNQIESLNNVGLLVEKNGGKYFKSLEEIVHYINQK</sequence>
<dbReference type="EMBL" id="BHYK01000003">
    <property type="protein sequence ID" value="GCD09172.1"/>
    <property type="molecule type" value="Genomic_DNA"/>
</dbReference>
<dbReference type="OrthoDB" id="1909119at2"/>
<keyword evidence="2" id="KW-1185">Reference proteome</keyword>
<protein>
    <recommendedName>
        <fullName evidence="3">Nucleoside 2-deoxyribosyltransferase</fullName>
    </recommendedName>
</protein>
<evidence type="ECO:0000313" key="1">
    <source>
        <dbReference type="EMBL" id="GCD09172.1"/>
    </source>
</evidence>
<proteinExistence type="predicted"/>
<reference evidence="1 2" key="1">
    <citation type="submission" date="2018-11" db="EMBL/GenBank/DDBJ databases">
        <title>Genome sequencing and assembly of Clostridium tagluense strain A121.</title>
        <authorList>
            <person name="Murakami T."/>
            <person name="Segawa T."/>
            <person name="Shcherbakova V.A."/>
            <person name="Mori H."/>
            <person name="Yoshimura Y."/>
        </authorList>
    </citation>
    <scope>NUCLEOTIDE SEQUENCE [LARGE SCALE GENOMIC DNA]</scope>
    <source>
        <strain evidence="1 2">A121</strain>
    </source>
</reference>
<dbReference type="AlphaFoldDB" id="A0A401UI68"/>
<dbReference type="Gene3D" id="3.40.50.450">
    <property type="match status" value="1"/>
</dbReference>
<name>A0A401UI68_9CLOT</name>
<gene>
    <name evidence="1" type="ORF">Ctaglu_07950</name>
</gene>
<evidence type="ECO:0008006" key="3">
    <source>
        <dbReference type="Google" id="ProtNLM"/>
    </source>
</evidence>